<sequence>MAKIFKAGKEYPADQLDFFRDLDKYELATNHVLVSYETRTENAVQNRRVHKTGNPSWNLSEAVYHCVRGIKKSFPKENHDNNRQYCPLKLKIRMNGQQDALDVKEWNHHHNHDPPKIKKNKKSWEKKCKDRINGNQKKGKGKGQKKERTLEEEIIENYLDTLRKNLNSSVDTLKEKLKLLKECGKKIAELDGKDLDFINIDSEDDDGKKSEQSEDEKEEEEMSDSNEQTTEIDKESDQNNKRKGEKRKLNQNKERVTENKKNKGEGNEKTVEEKKREEKDEGQTESGEKEIGKASEEKKEEEKDEGQTELAEKEIFKEIEEKKEDEKDEGQTESGETEIHKESGGSNLSDMENMVTLKNMLENLVGQEITARCETGYIVSKEDLREINEGLLEFLRENATIVEGLEKMVEPEVLHLNFLIHNGAI</sequence>
<dbReference type="Proteomes" id="UP000826195">
    <property type="component" value="Unassembled WGS sequence"/>
</dbReference>
<proteinExistence type="predicted"/>
<name>A0AAV7HIN9_COTGL</name>
<accession>A0AAV7HIN9</accession>
<protein>
    <recommendedName>
        <fullName evidence="4">FAR1 domain-containing protein</fullName>
    </recommendedName>
</protein>
<feature type="compositionally biased region" description="Basic and acidic residues" evidence="1">
    <location>
        <begin position="106"/>
        <end position="132"/>
    </location>
</feature>
<gene>
    <name evidence="2" type="ORF">KQX54_011204</name>
</gene>
<feature type="region of interest" description="Disordered" evidence="1">
    <location>
        <begin position="198"/>
        <end position="349"/>
    </location>
</feature>
<reference evidence="2 3" key="1">
    <citation type="journal article" date="2021" name="J. Hered.">
        <title>A chromosome-level genome assembly of the parasitoid wasp, Cotesia glomerata (Hymenoptera: Braconidae).</title>
        <authorList>
            <person name="Pinto B.J."/>
            <person name="Weis J.J."/>
            <person name="Gamble T."/>
            <person name="Ode P.J."/>
            <person name="Paul R."/>
            <person name="Zaspel J.M."/>
        </authorList>
    </citation>
    <scope>NUCLEOTIDE SEQUENCE [LARGE SCALE GENOMIC DNA]</scope>
    <source>
        <strain evidence="2">CgM1</strain>
    </source>
</reference>
<feature type="compositionally biased region" description="Basic and acidic residues" evidence="1">
    <location>
        <begin position="310"/>
        <end position="325"/>
    </location>
</feature>
<keyword evidence="3" id="KW-1185">Reference proteome</keyword>
<feature type="compositionally biased region" description="Basic and acidic residues" evidence="1">
    <location>
        <begin position="231"/>
        <end position="301"/>
    </location>
</feature>
<dbReference type="EMBL" id="JAHXZJ010002609">
    <property type="protein sequence ID" value="KAH0540016.1"/>
    <property type="molecule type" value="Genomic_DNA"/>
</dbReference>
<evidence type="ECO:0008006" key="4">
    <source>
        <dbReference type="Google" id="ProtNLM"/>
    </source>
</evidence>
<dbReference type="AlphaFoldDB" id="A0AAV7HIN9"/>
<evidence type="ECO:0000313" key="3">
    <source>
        <dbReference type="Proteomes" id="UP000826195"/>
    </source>
</evidence>
<organism evidence="2 3">
    <name type="scientific">Cotesia glomerata</name>
    <name type="common">Lepidopteran parasitic wasp</name>
    <name type="synonym">Apanteles glomeratus</name>
    <dbReference type="NCBI Taxonomy" id="32391"/>
    <lineage>
        <taxon>Eukaryota</taxon>
        <taxon>Metazoa</taxon>
        <taxon>Ecdysozoa</taxon>
        <taxon>Arthropoda</taxon>
        <taxon>Hexapoda</taxon>
        <taxon>Insecta</taxon>
        <taxon>Pterygota</taxon>
        <taxon>Neoptera</taxon>
        <taxon>Endopterygota</taxon>
        <taxon>Hymenoptera</taxon>
        <taxon>Apocrita</taxon>
        <taxon>Ichneumonoidea</taxon>
        <taxon>Braconidae</taxon>
        <taxon>Microgastrinae</taxon>
        <taxon>Cotesia</taxon>
    </lineage>
</organism>
<evidence type="ECO:0000256" key="1">
    <source>
        <dbReference type="SAM" id="MobiDB-lite"/>
    </source>
</evidence>
<comment type="caution">
    <text evidence="2">The sequence shown here is derived from an EMBL/GenBank/DDBJ whole genome shotgun (WGS) entry which is preliminary data.</text>
</comment>
<feature type="region of interest" description="Disordered" evidence="1">
    <location>
        <begin position="106"/>
        <end position="147"/>
    </location>
</feature>
<feature type="compositionally biased region" description="Acidic residues" evidence="1">
    <location>
        <begin position="213"/>
        <end position="224"/>
    </location>
</feature>
<evidence type="ECO:0000313" key="2">
    <source>
        <dbReference type="EMBL" id="KAH0540016.1"/>
    </source>
</evidence>